<evidence type="ECO:0000313" key="1">
    <source>
        <dbReference type="EMBL" id="QLL08992.1"/>
    </source>
</evidence>
<proteinExistence type="predicted"/>
<dbReference type="EMBL" id="CP059165">
    <property type="protein sequence ID" value="QLL08992.1"/>
    <property type="molecule type" value="Genomic_DNA"/>
</dbReference>
<dbReference type="SUPFAM" id="SSF140990">
    <property type="entry name" value="FtsH protease domain-like"/>
    <property type="match status" value="1"/>
</dbReference>
<sequence>MTDLDPELVAEVSCRARSSTAHHEAGHAVAAVARGGTLIKIHLGYADWSTLDTSGDLPAETHHRSSKQNLPFVTFAGPWATAKWTIQNDPGVDDFDDALEYAFDNATDGDGAKYDGVVEQLKSFSATVGVPLGWERPWEYHWINELEPLWPAVCEIAAMLIDGQTVVHDQVQAAIDRCPDN</sequence>
<evidence type="ECO:0000313" key="2">
    <source>
        <dbReference type="Proteomes" id="UP000510682"/>
    </source>
</evidence>
<reference evidence="2" key="1">
    <citation type="submission" date="2020-07" db="EMBL/GenBank/DDBJ databases">
        <title>Description of Mycobacterium gordonae subsp. intergordonae subsp.nov. and Mycobacterium gordonae subsp. gordonae subsp. nov.</title>
        <authorList>
            <person name="Yu X."/>
        </authorList>
    </citation>
    <scope>NUCLEOTIDE SEQUENCE [LARGE SCALE GENOMIC DNA]</scope>
    <source>
        <strain evidence="2">24</strain>
    </source>
</reference>
<dbReference type="AlphaFoldDB" id="A0A7D6HWB4"/>
<dbReference type="GO" id="GO:0005524">
    <property type="term" value="F:ATP binding"/>
    <property type="evidence" value="ECO:0007669"/>
    <property type="project" value="InterPro"/>
</dbReference>
<dbReference type="GO" id="GO:0004176">
    <property type="term" value="F:ATP-dependent peptidase activity"/>
    <property type="evidence" value="ECO:0007669"/>
    <property type="project" value="InterPro"/>
</dbReference>
<evidence type="ECO:0008006" key="3">
    <source>
        <dbReference type="Google" id="ProtNLM"/>
    </source>
</evidence>
<dbReference type="GO" id="GO:0006508">
    <property type="term" value="P:proteolysis"/>
    <property type="evidence" value="ECO:0007669"/>
    <property type="project" value="InterPro"/>
</dbReference>
<dbReference type="GO" id="GO:0004222">
    <property type="term" value="F:metalloendopeptidase activity"/>
    <property type="evidence" value="ECO:0007669"/>
    <property type="project" value="InterPro"/>
</dbReference>
<dbReference type="KEGG" id="mgor:H0P51_08920"/>
<gene>
    <name evidence="1" type="ORF">H0P51_08920</name>
</gene>
<dbReference type="Proteomes" id="UP000510682">
    <property type="component" value="Chromosome"/>
</dbReference>
<reference evidence="1 2" key="2">
    <citation type="submission" date="2020-07" db="EMBL/GenBank/DDBJ databases">
        <authorList>
            <person name="Yu X."/>
        </authorList>
    </citation>
    <scope>NUCLEOTIDE SEQUENCE [LARGE SCALE GENOMIC DNA]</scope>
    <source>
        <strain evidence="2">24</strain>
    </source>
</reference>
<dbReference type="InterPro" id="IPR037219">
    <property type="entry name" value="Peptidase_M41-like"/>
</dbReference>
<organism evidence="1 2">
    <name type="scientific">Mycobacterium vicinigordonae</name>
    <dbReference type="NCBI Taxonomy" id="1719132"/>
    <lineage>
        <taxon>Bacteria</taxon>
        <taxon>Bacillati</taxon>
        <taxon>Actinomycetota</taxon>
        <taxon>Actinomycetes</taxon>
        <taxon>Mycobacteriales</taxon>
        <taxon>Mycobacteriaceae</taxon>
        <taxon>Mycobacterium</taxon>
    </lineage>
</organism>
<protein>
    <recommendedName>
        <fullName evidence="3">Peptidase M41 domain-containing protein</fullName>
    </recommendedName>
</protein>
<accession>A0A7D6HWB4</accession>
<name>A0A7D6HWB4_9MYCO</name>
<dbReference type="RefSeq" id="WP_180917577.1">
    <property type="nucleotide sequence ID" value="NZ_CP059165.1"/>
</dbReference>
<reference evidence="2" key="3">
    <citation type="submission" date="2023-07" db="EMBL/GenBank/DDBJ databases">
        <title>Description of Mycobacterium gordonae subsp. intergordonae subsp.nov. and Mycobacterium gordonae subsp. gordonae subsp. nov.</title>
        <authorList>
            <person name="Huang H."/>
        </authorList>
    </citation>
    <scope>NUCLEOTIDE SEQUENCE [LARGE SCALE GENOMIC DNA]</scope>
    <source>
        <strain evidence="2">24</strain>
    </source>
</reference>
<keyword evidence="2" id="KW-1185">Reference proteome</keyword>